<evidence type="ECO:0000313" key="1">
    <source>
        <dbReference type="EMBL" id="KAF1977667.1"/>
    </source>
</evidence>
<sequence>MTIDRDDIPAAELDPREEIEVHPKGNLILQVGGKSLYRRVRRLIVQSDNIGNFGSRWAAAVARSEREGLFSRRRILHLPNDDANMMLVLMWLSHPWHMGKVPKQLSFRQLLAMTSLCEKYDMNLQVSPFIRRWIVPHQSKLLVPGREQWLNIAYQFGLERHYITLASHLMMNCRADKEGDLLVPGRHEKLADHIPEEALVEIRRRRIQALAAFFNVVYIYVEAMENEDTCQAKLPLSPHEEIQAVLKNERTMCTHTNHGELVRYLKSHGYWPPITQAHTVPMSVNEVFQCLIATPSIRFRPVHNKSLQSAEAPSSKDTPPRDIAVDIHYYCDVGKVLAFQLNEVKGKLEMPITRDTTDAMRVNAETSGLQAEIQKEGILPSVPNDEQRR</sequence>
<dbReference type="EMBL" id="ML976662">
    <property type="protein sequence ID" value="KAF1977667.1"/>
    <property type="molecule type" value="Genomic_DNA"/>
</dbReference>
<proteinExistence type="predicted"/>
<reference evidence="1" key="1">
    <citation type="journal article" date="2020" name="Stud. Mycol.">
        <title>101 Dothideomycetes genomes: a test case for predicting lifestyles and emergence of pathogens.</title>
        <authorList>
            <person name="Haridas S."/>
            <person name="Albert R."/>
            <person name="Binder M."/>
            <person name="Bloem J."/>
            <person name="Labutti K."/>
            <person name="Salamov A."/>
            <person name="Andreopoulos B."/>
            <person name="Baker S."/>
            <person name="Barry K."/>
            <person name="Bills G."/>
            <person name="Bluhm B."/>
            <person name="Cannon C."/>
            <person name="Castanera R."/>
            <person name="Culley D."/>
            <person name="Daum C."/>
            <person name="Ezra D."/>
            <person name="Gonzalez J."/>
            <person name="Henrissat B."/>
            <person name="Kuo A."/>
            <person name="Liang C."/>
            <person name="Lipzen A."/>
            <person name="Lutzoni F."/>
            <person name="Magnuson J."/>
            <person name="Mondo S."/>
            <person name="Nolan M."/>
            <person name="Ohm R."/>
            <person name="Pangilinan J."/>
            <person name="Park H.-J."/>
            <person name="Ramirez L."/>
            <person name="Alfaro M."/>
            <person name="Sun H."/>
            <person name="Tritt A."/>
            <person name="Yoshinaga Y."/>
            <person name="Zwiers L.-H."/>
            <person name="Turgeon B."/>
            <person name="Goodwin S."/>
            <person name="Spatafora J."/>
            <person name="Crous P."/>
            <person name="Grigoriev I."/>
        </authorList>
    </citation>
    <scope>NUCLEOTIDE SEQUENCE</scope>
    <source>
        <strain evidence="1">CBS 107.79</strain>
    </source>
</reference>
<protein>
    <recommendedName>
        <fullName evidence="3">BTB domain-containing protein</fullName>
    </recommendedName>
</protein>
<gene>
    <name evidence="1" type="ORF">BU23DRAFT_271013</name>
</gene>
<organism evidence="1 2">
    <name type="scientific">Bimuria novae-zelandiae CBS 107.79</name>
    <dbReference type="NCBI Taxonomy" id="1447943"/>
    <lineage>
        <taxon>Eukaryota</taxon>
        <taxon>Fungi</taxon>
        <taxon>Dikarya</taxon>
        <taxon>Ascomycota</taxon>
        <taxon>Pezizomycotina</taxon>
        <taxon>Dothideomycetes</taxon>
        <taxon>Pleosporomycetidae</taxon>
        <taxon>Pleosporales</taxon>
        <taxon>Massarineae</taxon>
        <taxon>Didymosphaeriaceae</taxon>
        <taxon>Bimuria</taxon>
    </lineage>
</organism>
<accession>A0A6A5VWU4</accession>
<dbReference type="AlphaFoldDB" id="A0A6A5VWU4"/>
<evidence type="ECO:0008006" key="3">
    <source>
        <dbReference type="Google" id="ProtNLM"/>
    </source>
</evidence>
<name>A0A6A5VWU4_9PLEO</name>
<dbReference type="Proteomes" id="UP000800036">
    <property type="component" value="Unassembled WGS sequence"/>
</dbReference>
<keyword evidence="2" id="KW-1185">Reference proteome</keyword>
<evidence type="ECO:0000313" key="2">
    <source>
        <dbReference type="Proteomes" id="UP000800036"/>
    </source>
</evidence>
<dbReference type="OrthoDB" id="5275938at2759"/>